<dbReference type="EMBL" id="PGOL01000111">
    <property type="protein sequence ID" value="PKI76631.1"/>
    <property type="molecule type" value="Genomic_DNA"/>
</dbReference>
<feature type="compositionally biased region" description="Basic and acidic residues" evidence="1">
    <location>
        <begin position="62"/>
        <end position="73"/>
    </location>
</feature>
<evidence type="ECO:0000256" key="1">
    <source>
        <dbReference type="SAM" id="MobiDB-lite"/>
    </source>
</evidence>
<evidence type="ECO:0008006" key="4">
    <source>
        <dbReference type="Google" id="ProtNLM"/>
    </source>
</evidence>
<evidence type="ECO:0000313" key="2">
    <source>
        <dbReference type="EMBL" id="PKI76631.1"/>
    </source>
</evidence>
<keyword evidence="3" id="KW-1185">Reference proteome</keyword>
<proteinExistence type="predicted"/>
<feature type="compositionally biased region" description="Basic and acidic residues" evidence="1">
    <location>
        <begin position="22"/>
        <end position="48"/>
    </location>
</feature>
<feature type="compositionally biased region" description="Low complexity" evidence="1">
    <location>
        <begin position="50"/>
        <end position="61"/>
    </location>
</feature>
<dbReference type="Proteomes" id="UP000233551">
    <property type="component" value="Unassembled WGS sequence"/>
</dbReference>
<gene>
    <name evidence="2" type="ORF">CRG98_002940</name>
</gene>
<dbReference type="PANTHER" id="PTHR31973:SF187">
    <property type="entry name" value="MUTATOR TRANSPOSASE MUDRA PROTEIN"/>
    <property type="match status" value="1"/>
</dbReference>
<dbReference type="AlphaFoldDB" id="A0A2I0L7G9"/>
<organism evidence="2 3">
    <name type="scientific">Punica granatum</name>
    <name type="common">Pomegranate</name>
    <dbReference type="NCBI Taxonomy" id="22663"/>
    <lineage>
        <taxon>Eukaryota</taxon>
        <taxon>Viridiplantae</taxon>
        <taxon>Streptophyta</taxon>
        <taxon>Embryophyta</taxon>
        <taxon>Tracheophyta</taxon>
        <taxon>Spermatophyta</taxon>
        <taxon>Magnoliopsida</taxon>
        <taxon>eudicotyledons</taxon>
        <taxon>Gunneridae</taxon>
        <taxon>Pentapetalae</taxon>
        <taxon>rosids</taxon>
        <taxon>malvids</taxon>
        <taxon>Myrtales</taxon>
        <taxon>Lythraceae</taxon>
        <taxon>Punica</taxon>
    </lineage>
</organism>
<sequence length="284" mass="32742">METPGTVARWFVRLAQTDDDASGFREATKGGRGGRREWHESKREDKPRKSGSYGRGSYRGKNPGELREKPSCGRGREDELWGFPEFELPFFFEPAPGERTRAEDVQDPIEKKYTFISDMQKGFDVAMKEVCDGASHKFCSRHIWANLSKNAKCNGDELRRAFWNCAKATTSQRFKLCMNALRRIDLTTVEYLGKIDPSRWTMSAFDCDCKNDALTSNMCEQFNKELLKVMGKPILSLVEGVKEYITRKKIRCQTLLARYNGFFYPKVQARLEEHMKKSNGWVPL</sequence>
<accession>A0A2I0L7G9</accession>
<protein>
    <recommendedName>
        <fullName evidence="4">MULE transposase domain-containing protein</fullName>
    </recommendedName>
</protein>
<reference evidence="2 3" key="1">
    <citation type="submission" date="2017-11" db="EMBL/GenBank/DDBJ databases">
        <title>De-novo sequencing of pomegranate (Punica granatum L.) genome.</title>
        <authorList>
            <person name="Akparov Z."/>
            <person name="Amiraslanov A."/>
            <person name="Hajiyeva S."/>
            <person name="Abbasov M."/>
            <person name="Kaur K."/>
            <person name="Hamwieh A."/>
            <person name="Solovyev V."/>
            <person name="Salamov A."/>
            <person name="Braich B."/>
            <person name="Kosarev P."/>
            <person name="Mahmoud A."/>
            <person name="Hajiyev E."/>
            <person name="Babayeva S."/>
            <person name="Izzatullayeva V."/>
            <person name="Mammadov A."/>
            <person name="Mammadov A."/>
            <person name="Sharifova S."/>
            <person name="Ojaghi J."/>
            <person name="Eynullazada K."/>
            <person name="Bayramov B."/>
            <person name="Abdulazimova A."/>
            <person name="Shahmuradov I."/>
        </authorList>
    </citation>
    <scope>NUCLEOTIDE SEQUENCE [LARGE SCALE GENOMIC DNA]</scope>
    <source>
        <strain evidence="3">cv. AG2017</strain>
        <tissue evidence="2">Leaf</tissue>
    </source>
</reference>
<name>A0A2I0L7G9_PUNGR</name>
<feature type="region of interest" description="Disordered" evidence="1">
    <location>
        <begin position="20"/>
        <end position="73"/>
    </location>
</feature>
<comment type="caution">
    <text evidence="2">The sequence shown here is derived from an EMBL/GenBank/DDBJ whole genome shotgun (WGS) entry which is preliminary data.</text>
</comment>
<dbReference type="STRING" id="22663.A0A2I0L7G9"/>
<dbReference type="PANTHER" id="PTHR31973">
    <property type="entry name" value="POLYPROTEIN, PUTATIVE-RELATED"/>
    <property type="match status" value="1"/>
</dbReference>
<evidence type="ECO:0000313" key="3">
    <source>
        <dbReference type="Proteomes" id="UP000233551"/>
    </source>
</evidence>